<dbReference type="InterPro" id="IPR016161">
    <property type="entry name" value="Ald_DH/histidinol_DH"/>
</dbReference>
<dbReference type="InterPro" id="IPR016163">
    <property type="entry name" value="Ald_DH_C"/>
</dbReference>
<feature type="active site" evidence="4">
    <location>
        <position position="306"/>
    </location>
</feature>
<dbReference type="PIRSF" id="PIRSF036492">
    <property type="entry name" value="ALDH"/>
    <property type="match status" value="1"/>
</dbReference>
<dbReference type="PROSITE" id="PS00070">
    <property type="entry name" value="ALDEHYDE_DEHYDR_CYS"/>
    <property type="match status" value="1"/>
</dbReference>
<dbReference type="OrthoDB" id="440325at2759"/>
<evidence type="ECO:0000313" key="8">
    <source>
        <dbReference type="Proteomes" id="UP000659654"/>
    </source>
</evidence>
<dbReference type="Gene3D" id="3.40.605.10">
    <property type="entry name" value="Aldehyde Dehydrogenase, Chain A, domain 1"/>
    <property type="match status" value="1"/>
</dbReference>
<dbReference type="CDD" id="cd07087">
    <property type="entry name" value="ALDH_F3-13-14_CALDH-like"/>
    <property type="match status" value="1"/>
</dbReference>
<dbReference type="FunFam" id="3.40.605.10:FF:000004">
    <property type="entry name" value="Aldehyde dehydrogenase"/>
    <property type="match status" value="1"/>
</dbReference>
<evidence type="ECO:0000313" key="9">
    <source>
        <dbReference type="WBParaSite" id="BXY_1372400.1"/>
    </source>
</evidence>
<protein>
    <recommendedName>
        <fullName evidence="3">Aldehyde dehydrogenase</fullName>
    </recommendedName>
</protein>
<reference evidence="6" key="2">
    <citation type="submission" date="2020-09" db="EMBL/GenBank/DDBJ databases">
        <authorList>
            <person name="Kikuchi T."/>
        </authorList>
    </citation>
    <scope>NUCLEOTIDE SEQUENCE</scope>
    <source>
        <strain evidence="6">Ka4C1</strain>
    </source>
</reference>
<dbReference type="Proteomes" id="UP000659654">
    <property type="component" value="Unassembled WGS sequence"/>
</dbReference>
<dbReference type="InterPro" id="IPR016160">
    <property type="entry name" value="Ald_DH_CS_CYS"/>
</dbReference>
<dbReference type="SUPFAM" id="SSF53720">
    <property type="entry name" value="ALDH-like"/>
    <property type="match status" value="1"/>
</dbReference>
<dbReference type="AlphaFoldDB" id="A0A1I7SKZ2"/>
<dbReference type="EMBL" id="CAJFDI010000006">
    <property type="protein sequence ID" value="CAD5233853.1"/>
    <property type="molecule type" value="Genomic_DNA"/>
</dbReference>
<dbReference type="InterPro" id="IPR015590">
    <property type="entry name" value="Aldehyde_DH_dom"/>
</dbReference>
<evidence type="ECO:0000256" key="4">
    <source>
        <dbReference type="PIRSR" id="PIRSR036492-1"/>
    </source>
</evidence>
<feature type="active site" evidence="4">
    <location>
        <position position="272"/>
    </location>
</feature>
<proteinExistence type="inferred from homology"/>
<evidence type="ECO:0000256" key="3">
    <source>
        <dbReference type="PIRNR" id="PIRNR036492"/>
    </source>
</evidence>
<keyword evidence="2 3" id="KW-0560">Oxidoreductase</keyword>
<organism evidence="7 9">
    <name type="scientific">Bursaphelenchus xylophilus</name>
    <name type="common">Pinewood nematode worm</name>
    <name type="synonym">Aphelenchoides xylophilus</name>
    <dbReference type="NCBI Taxonomy" id="6326"/>
    <lineage>
        <taxon>Eukaryota</taxon>
        <taxon>Metazoa</taxon>
        <taxon>Ecdysozoa</taxon>
        <taxon>Nematoda</taxon>
        <taxon>Chromadorea</taxon>
        <taxon>Rhabditida</taxon>
        <taxon>Tylenchina</taxon>
        <taxon>Tylenchomorpha</taxon>
        <taxon>Aphelenchoidea</taxon>
        <taxon>Aphelenchoididae</taxon>
        <taxon>Bursaphelenchus</taxon>
    </lineage>
</organism>
<dbReference type="EMBL" id="CAJFCV020000006">
    <property type="protein sequence ID" value="CAG9129307.1"/>
    <property type="molecule type" value="Genomic_DNA"/>
</dbReference>
<dbReference type="Proteomes" id="UP000095284">
    <property type="component" value="Unplaced"/>
</dbReference>
<dbReference type="GO" id="GO:0005737">
    <property type="term" value="C:cytoplasm"/>
    <property type="evidence" value="ECO:0007669"/>
    <property type="project" value="TreeGrafter"/>
</dbReference>
<feature type="domain" description="Aldehyde dehydrogenase" evidence="5">
    <location>
        <begin position="63"/>
        <end position="494"/>
    </location>
</feature>
<evidence type="ECO:0000256" key="1">
    <source>
        <dbReference type="ARBA" id="ARBA00009986"/>
    </source>
</evidence>
<reference evidence="9" key="1">
    <citation type="submission" date="2016-11" db="UniProtKB">
        <authorList>
            <consortium name="WormBaseParasite"/>
        </authorList>
    </citation>
    <scope>IDENTIFICATION</scope>
</reference>
<evidence type="ECO:0000313" key="7">
    <source>
        <dbReference type="Proteomes" id="UP000095284"/>
    </source>
</evidence>
<dbReference type="Pfam" id="PF00171">
    <property type="entry name" value="Aldedh"/>
    <property type="match status" value="1"/>
</dbReference>
<dbReference type="InterPro" id="IPR012394">
    <property type="entry name" value="Aldehyde_DH_NAD(P)"/>
</dbReference>
<dbReference type="InterPro" id="IPR016162">
    <property type="entry name" value="Ald_DH_N"/>
</dbReference>
<dbReference type="PANTHER" id="PTHR43570:SF16">
    <property type="entry name" value="ALDEHYDE DEHYDROGENASE TYPE III, ISOFORM Q"/>
    <property type="match status" value="1"/>
</dbReference>
<sequence length="506" mass="56165">MLELIVQGFITLLRKAFGVVFGSLGVGIALRKTPPISMAPTNVTKAPEYLAPALSPAPKKPVNSRANHFNAIVERQRDFFYSDATLPVEFRKQQLLKLRESIVKFADRIVDAIHDDLKRAKSIAKATEFDLILGDLDYFVENIEKWAATEERQETPFGKAFVYKQPRGVALIIGPFNFPIQLTIRPLIAAIGAGCTAVVKPSEVAENSAQVIEDLLTSTFDPEYVAVVQGDGSDTASLLEQHFDHIFFTGGTQIGKIVMAAAAQHLATVTLEMGGKCPCVIDETADIDEVISKFIMGRYLNNGQVCICPNHVIIHEKVKEEFVTKLVAAVTGLFGKHPKQHPLYARMISKKHWNRVHRLITASKGKVIYKSDDDDDHDDKFIAPYIVEVEADDALLEEELFAPIIPIITVKSKEEAFRFVRESREKPLASYLFSKDKEFVEKFCREIYSGATVVNDVMSQYFNNDIPFGGVGNSGIGRTQGKYGFDAFTHEKSVVQCNSAKGAFTP</sequence>
<accession>A0A1I7SKZ2</accession>
<name>A0A1I7SKZ2_BURXY</name>
<dbReference type="WBParaSite" id="BXY_1372400.1">
    <property type="protein sequence ID" value="BXY_1372400.1"/>
    <property type="gene ID" value="BXY_1372400"/>
</dbReference>
<gene>
    <name evidence="6" type="ORF">BXYJ_LOCUS13944</name>
</gene>
<keyword evidence="8" id="KW-1185">Reference proteome</keyword>
<dbReference type="eggNOG" id="KOG2456">
    <property type="taxonomic scope" value="Eukaryota"/>
</dbReference>
<dbReference type="Proteomes" id="UP000582659">
    <property type="component" value="Unassembled WGS sequence"/>
</dbReference>
<evidence type="ECO:0000313" key="6">
    <source>
        <dbReference type="EMBL" id="CAD5233853.1"/>
    </source>
</evidence>
<comment type="similarity">
    <text evidence="1 3">Belongs to the aldehyde dehydrogenase family.</text>
</comment>
<evidence type="ECO:0000259" key="5">
    <source>
        <dbReference type="Pfam" id="PF00171"/>
    </source>
</evidence>
<dbReference type="GO" id="GO:0006081">
    <property type="term" value="P:aldehyde metabolic process"/>
    <property type="evidence" value="ECO:0007669"/>
    <property type="project" value="InterPro"/>
</dbReference>
<dbReference type="Gene3D" id="3.40.309.10">
    <property type="entry name" value="Aldehyde Dehydrogenase, Chain A, domain 2"/>
    <property type="match status" value="1"/>
</dbReference>
<evidence type="ECO:0000256" key="2">
    <source>
        <dbReference type="ARBA" id="ARBA00023002"/>
    </source>
</evidence>
<dbReference type="SMR" id="A0A1I7SKZ2"/>
<dbReference type="PANTHER" id="PTHR43570">
    <property type="entry name" value="ALDEHYDE DEHYDROGENASE"/>
    <property type="match status" value="1"/>
</dbReference>
<dbReference type="GO" id="GO:0004029">
    <property type="term" value="F:aldehyde dehydrogenase (NAD+) activity"/>
    <property type="evidence" value="ECO:0007669"/>
    <property type="project" value="TreeGrafter"/>
</dbReference>